<keyword evidence="2" id="KW-1185">Reference proteome</keyword>
<dbReference type="Proteomes" id="UP000828048">
    <property type="component" value="Chromosome 3"/>
</dbReference>
<sequence length="247" mass="27890">MGIWLMGYADSDGIVKAGSWHLFTEGSMGSGVRKMAMQVFGMGWDGCLCTSKTYTCINQVYTCREGPPTGTLAANSFQVADVHLEKDYPFSHSKKDSVLRPRVSIEGYACIASGQEAKMLRILSGYHPIVVSMVHSNSLDHYERGIYKPPRYLYGKNIKMIQGEPDFPNDTTFHFMTVVAAGIFHGRNVWLLKNNWGKEWGMTGFIFLPRDRTFADCLGINLHPSFPVVGPPERYELNSNKYVYRDY</sequence>
<organism evidence="1 2">
    <name type="scientific">Vaccinium darrowii</name>
    <dbReference type="NCBI Taxonomy" id="229202"/>
    <lineage>
        <taxon>Eukaryota</taxon>
        <taxon>Viridiplantae</taxon>
        <taxon>Streptophyta</taxon>
        <taxon>Embryophyta</taxon>
        <taxon>Tracheophyta</taxon>
        <taxon>Spermatophyta</taxon>
        <taxon>Magnoliopsida</taxon>
        <taxon>eudicotyledons</taxon>
        <taxon>Gunneridae</taxon>
        <taxon>Pentapetalae</taxon>
        <taxon>asterids</taxon>
        <taxon>Ericales</taxon>
        <taxon>Ericaceae</taxon>
        <taxon>Vaccinioideae</taxon>
        <taxon>Vaccinieae</taxon>
        <taxon>Vaccinium</taxon>
    </lineage>
</organism>
<gene>
    <name evidence="1" type="ORF">Vadar_010147</name>
</gene>
<evidence type="ECO:0000313" key="2">
    <source>
        <dbReference type="Proteomes" id="UP000828048"/>
    </source>
</evidence>
<proteinExistence type="predicted"/>
<accession>A0ACB7YW84</accession>
<reference evidence="1 2" key="1">
    <citation type="journal article" date="2021" name="Hortic Res">
        <title>High-quality reference genome and annotation aids understanding of berry development for evergreen blueberry (Vaccinium darrowii).</title>
        <authorList>
            <person name="Yu J."/>
            <person name="Hulse-Kemp A.M."/>
            <person name="Babiker E."/>
            <person name="Staton M."/>
        </authorList>
    </citation>
    <scope>NUCLEOTIDE SEQUENCE [LARGE SCALE GENOMIC DNA]</scope>
    <source>
        <strain evidence="2">cv. NJ 8807/NJ 8810</strain>
        <tissue evidence="1">Young leaf</tissue>
    </source>
</reference>
<name>A0ACB7YW84_9ERIC</name>
<evidence type="ECO:0000313" key="1">
    <source>
        <dbReference type="EMBL" id="KAH7857200.1"/>
    </source>
</evidence>
<protein>
    <submittedName>
        <fullName evidence="1">Uncharacterized protein</fullName>
    </submittedName>
</protein>
<dbReference type="EMBL" id="CM037153">
    <property type="protein sequence ID" value="KAH7857200.1"/>
    <property type="molecule type" value="Genomic_DNA"/>
</dbReference>
<comment type="caution">
    <text evidence="1">The sequence shown here is derived from an EMBL/GenBank/DDBJ whole genome shotgun (WGS) entry which is preliminary data.</text>
</comment>